<evidence type="ECO:0000313" key="1">
    <source>
        <dbReference type="EMBL" id="MDQ0535741.1"/>
    </source>
</evidence>
<dbReference type="InterPro" id="IPR025690">
    <property type="entry name" value="Methyltransf_put"/>
</dbReference>
<dbReference type="Pfam" id="PF12692">
    <property type="entry name" value="Methyltransf_17"/>
    <property type="match status" value="1"/>
</dbReference>
<dbReference type="EMBL" id="JAUSVU010000020">
    <property type="protein sequence ID" value="MDQ0535741.1"/>
    <property type="molecule type" value="Genomic_DNA"/>
</dbReference>
<keyword evidence="2" id="KW-1185">Reference proteome</keyword>
<dbReference type="RefSeq" id="WP_209987612.1">
    <property type="nucleotide sequence ID" value="NZ_JAGINO010000022.1"/>
</dbReference>
<evidence type="ECO:0000313" key="2">
    <source>
        <dbReference type="Proteomes" id="UP001244552"/>
    </source>
</evidence>
<dbReference type="Proteomes" id="UP001244552">
    <property type="component" value="Unassembled WGS sequence"/>
</dbReference>
<accession>A0ABU0MRJ8</accession>
<reference evidence="1 2" key="1">
    <citation type="submission" date="2023-07" db="EMBL/GenBank/DDBJ databases">
        <title>Genomic Encyclopedia of Type Strains, Phase IV (KMG-IV): sequencing the most valuable type-strain genomes for metagenomic binning, comparative biology and taxonomic classification.</title>
        <authorList>
            <person name="Goeker M."/>
        </authorList>
    </citation>
    <scope>NUCLEOTIDE SEQUENCE [LARGE SCALE GENOMIC DNA]</scope>
    <source>
        <strain evidence="1 2">DSM 19922</strain>
    </source>
</reference>
<protein>
    <recommendedName>
        <fullName evidence="3">S-adenosyl-L-methionine methyltransferase</fullName>
    </recommendedName>
</protein>
<dbReference type="Gene3D" id="3.40.50.150">
    <property type="entry name" value="Vaccinia Virus protein VP39"/>
    <property type="match status" value="1"/>
</dbReference>
<name>A0ABU0MRJ8_9PROT</name>
<dbReference type="SUPFAM" id="SSF53335">
    <property type="entry name" value="S-adenosyl-L-methionine-dependent methyltransferases"/>
    <property type="match status" value="1"/>
</dbReference>
<organism evidence="1 2">
    <name type="scientific">Azospirillum picis</name>
    <dbReference type="NCBI Taxonomy" id="488438"/>
    <lineage>
        <taxon>Bacteria</taxon>
        <taxon>Pseudomonadati</taxon>
        <taxon>Pseudomonadota</taxon>
        <taxon>Alphaproteobacteria</taxon>
        <taxon>Rhodospirillales</taxon>
        <taxon>Azospirillaceae</taxon>
        <taxon>Azospirillum</taxon>
    </lineage>
</organism>
<dbReference type="InterPro" id="IPR029063">
    <property type="entry name" value="SAM-dependent_MTases_sf"/>
</dbReference>
<comment type="caution">
    <text evidence="1">The sequence shown here is derived from an EMBL/GenBank/DDBJ whole genome shotgun (WGS) entry which is preliminary data.</text>
</comment>
<proteinExistence type="predicted"/>
<gene>
    <name evidence="1" type="ORF">QO018_004625</name>
</gene>
<evidence type="ECO:0008006" key="3">
    <source>
        <dbReference type="Google" id="ProtNLM"/>
    </source>
</evidence>
<sequence>MTTAGAPLDGRSLLERMIDRLTMQRDALGWAEGAVSGQEGMVLEIGLGKGRTFDHLRRLFPPWDILVFDMWVRVPPELTPEEDRLFVGDFQQTLPAAAGRFGRCARLAHADFGSTDGGHDARQAAWLAPLIGAMMRPGGIVLSDRPLDQPGWTAVDLPVRGRWTYHAWRVDG</sequence>